<keyword evidence="1" id="KW-0732">Signal</keyword>
<name>A0A3M7SA07_BRAPC</name>
<dbReference type="EMBL" id="REGN01001783">
    <property type="protein sequence ID" value="RNA32601.1"/>
    <property type="molecule type" value="Genomic_DNA"/>
</dbReference>
<comment type="caution">
    <text evidence="2">The sequence shown here is derived from an EMBL/GenBank/DDBJ whole genome shotgun (WGS) entry which is preliminary data.</text>
</comment>
<gene>
    <name evidence="2" type="ORF">BpHYR1_038729</name>
</gene>
<feature type="chain" id="PRO_5017944347" evidence="1">
    <location>
        <begin position="25"/>
        <end position="99"/>
    </location>
</feature>
<sequence length="99" mass="10646">MITNSKHFVLNIWLLLNIFLFSEAQTQCDTICSITPNCNNGVCSISKCSETDGCFQFCLNCAGIESCSQAGSTCSPSASIGGFQLFGTSNIELLINNNF</sequence>
<feature type="signal peptide" evidence="1">
    <location>
        <begin position="1"/>
        <end position="24"/>
    </location>
</feature>
<dbReference type="OrthoDB" id="10451447at2759"/>
<dbReference type="AlphaFoldDB" id="A0A3M7SA07"/>
<dbReference type="Proteomes" id="UP000276133">
    <property type="component" value="Unassembled WGS sequence"/>
</dbReference>
<reference evidence="2 3" key="1">
    <citation type="journal article" date="2018" name="Sci. Rep.">
        <title>Genomic signatures of local adaptation to the degree of environmental predictability in rotifers.</title>
        <authorList>
            <person name="Franch-Gras L."/>
            <person name="Hahn C."/>
            <person name="Garcia-Roger E.M."/>
            <person name="Carmona M.J."/>
            <person name="Serra M."/>
            <person name="Gomez A."/>
        </authorList>
    </citation>
    <scope>NUCLEOTIDE SEQUENCE [LARGE SCALE GENOMIC DNA]</scope>
    <source>
        <strain evidence="2">HYR1</strain>
    </source>
</reference>
<evidence type="ECO:0000313" key="2">
    <source>
        <dbReference type="EMBL" id="RNA32601.1"/>
    </source>
</evidence>
<organism evidence="2 3">
    <name type="scientific">Brachionus plicatilis</name>
    <name type="common">Marine rotifer</name>
    <name type="synonym">Brachionus muelleri</name>
    <dbReference type="NCBI Taxonomy" id="10195"/>
    <lineage>
        <taxon>Eukaryota</taxon>
        <taxon>Metazoa</taxon>
        <taxon>Spiralia</taxon>
        <taxon>Gnathifera</taxon>
        <taxon>Rotifera</taxon>
        <taxon>Eurotatoria</taxon>
        <taxon>Monogononta</taxon>
        <taxon>Pseudotrocha</taxon>
        <taxon>Ploima</taxon>
        <taxon>Brachionidae</taxon>
        <taxon>Brachionus</taxon>
    </lineage>
</organism>
<accession>A0A3M7SA07</accession>
<keyword evidence="3" id="KW-1185">Reference proteome</keyword>
<evidence type="ECO:0000313" key="3">
    <source>
        <dbReference type="Proteomes" id="UP000276133"/>
    </source>
</evidence>
<evidence type="ECO:0000256" key="1">
    <source>
        <dbReference type="SAM" id="SignalP"/>
    </source>
</evidence>
<protein>
    <submittedName>
        <fullName evidence="2">Uncharacterized protein</fullName>
    </submittedName>
</protein>
<proteinExistence type="predicted"/>